<protein>
    <submittedName>
        <fullName evidence="2">Uncharacterized protein</fullName>
    </submittedName>
</protein>
<evidence type="ECO:0000313" key="2">
    <source>
        <dbReference type="EMBL" id="RCV49472.1"/>
    </source>
</evidence>
<comment type="caution">
    <text evidence="2">The sequence shown here is derived from an EMBL/GenBank/DDBJ whole genome shotgun (WGS) entry which is preliminary data.</text>
</comment>
<organism evidence="2 3">
    <name type="scientific">Marinitenerispora sediminis</name>
    <dbReference type="NCBI Taxonomy" id="1931232"/>
    <lineage>
        <taxon>Bacteria</taxon>
        <taxon>Bacillati</taxon>
        <taxon>Actinomycetota</taxon>
        <taxon>Actinomycetes</taxon>
        <taxon>Streptosporangiales</taxon>
        <taxon>Nocardiopsidaceae</taxon>
        <taxon>Marinitenerispora</taxon>
    </lineage>
</organism>
<dbReference type="Proteomes" id="UP000253318">
    <property type="component" value="Unassembled WGS sequence"/>
</dbReference>
<feature type="compositionally biased region" description="Gly residues" evidence="1">
    <location>
        <begin position="95"/>
        <end position="104"/>
    </location>
</feature>
<dbReference type="OrthoDB" id="3872885at2"/>
<dbReference type="RefSeq" id="WP_114400760.1">
    <property type="nucleotide sequence ID" value="NZ_QEIM01000290.1"/>
</dbReference>
<evidence type="ECO:0000313" key="3">
    <source>
        <dbReference type="Proteomes" id="UP000253318"/>
    </source>
</evidence>
<dbReference type="AlphaFoldDB" id="A0A368SYI9"/>
<evidence type="ECO:0000256" key="1">
    <source>
        <dbReference type="SAM" id="MobiDB-lite"/>
    </source>
</evidence>
<feature type="region of interest" description="Disordered" evidence="1">
    <location>
        <begin position="85"/>
        <end position="110"/>
    </location>
</feature>
<gene>
    <name evidence="2" type="ORF">DEF24_25235</name>
</gene>
<sequence length="110" mass="11750">MTRTYHNVVTPRWWRTTVALTAAALGATLIAPLPAEARVLRCSDRIDGHFASVTCHNPTRQSRTFRAVITCGWWPDTKGNWATVAPGQRATSSGKCGGGSGVGAVGVDER</sequence>
<accession>A0A368SYI9</accession>
<dbReference type="EMBL" id="QEIN01000327">
    <property type="protein sequence ID" value="RCV49472.1"/>
    <property type="molecule type" value="Genomic_DNA"/>
</dbReference>
<keyword evidence="3" id="KW-1185">Reference proteome</keyword>
<proteinExistence type="predicted"/>
<name>A0A368SYI9_9ACTN</name>
<reference evidence="2 3" key="1">
    <citation type="submission" date="2018-04" db="EMBL/GenBank/DDBJ databases">
        <title>Novel actinobacteria from marine sediment.</title>
        <authorList>
            <person name="Ng Z.Y."/>
            <person name="Tan G.Y.A."/>
        </authorList>
    </citation>
    <scope>NUCLEOTIDE SEQUENCE [LARGE SCALE GENOMIC DNA]</scope>
    <source>
        <strain evidence="2 3">TPS81</strain>
    </source>
</reference>